<evidence type="ECO:0000259" key="4">
    <source>
        <dbReference type="PROSITE" id="PS50043"/>
    </source>
</evidence>
<dbReference type="InterPro" id="IPR000792">
    <property type="entry name" value="Tscrpt_reg_LuxR_C"/>
</dbReference>
<dbReference type="SUPFAM" id="SSF46894">
    <property type="entry name" value="C-terminal effector domain of the bipartite response regulators"/>
    <property type="match status" value="1"/>
</dbReference>
<dbReference type="InterPro" id="IPR001789">
    <property type="entry name" value="Sig_transdc_resp-reg_receiver"/>
</dbReference>
<sequence>MKKQHNIILADDHIMFLEGLHTIISEIPEIGDIHLATEGQQVIRLMKQFPIDLIISDINMPKMDGLTLLAEAKKQMPEVKFMILSMLDDARTVQKVIQRNADGFVLKMADKKELKKAVQEVLKGEQYYSEVVKKTYMESVFERKKHQHVELSQREKEVLKLLSEELTSKEISERFFISVNTVETHRKNILLKTGSKTTVGAVKFAIENGYLDD</sequence>
<name>A0ABW9RTR6_9BACT</name>
<dbReference type="SUPFAM" id="SSF52172">
    <property type="entry name" value="CheY-like"/>
    <property type="match status" value="1"/>
</dbReference>
<organism evidence="6 7">
    <name type="scientific">Fulvivirga kasyanovii</name>
    <dbReference type="NCBI Taxonomy" id="396812"/>
    <lineage>
        <taxon>Bacteria</taxon>
        <taxon>Pseudomonadati</taxon>
        <taxon>Bacteroidota</taxon>
        <taxon>Cytophagia</taxon>
        <taxon>Cytophagales</taxon>
        <taxon>Fulvivirgaceae</taxon>
        <taxon>Fulvivirga</taxon>
    </lineage>
</organism>
<evidence type="ECO:0000259" key="5">
    <source>
        <dbReference type="PROSITE" id="PS50110"/>
    </source>
</evidence>
<proteinExistence type="predicted"/>
<keyword evidence="1 3" id="KW-0597">Phosphoprotein</keyword>
<evidence type="ECO:0000256" key="3">
    <source>
        <dbReference type="PROSITE-ProRule" id="PRU00169"/>
    </source>
</evidence>
<dbReference type="CDD" id="cd17535">
    <property type="entry name" value="REC_NarL-like"/>
    <property type="match status" value="1"/>
</dbReference>
<dbReference type="Pfam" id="PF00196">
    <property type="entry name" value="GerE"/>
    <property type="match status" value="1"/>
</dbReference>
<dbReference type="PROSITE" id="PS50043">
    <property type="entry name" value="HTH_LUXR_2"/>
    <property type="match status" value="1"/>
</dbReference>
<dbReference type="SMART" id="SM00448">
    <property type="entry name" value="REC"/>
    <property type="match status" value="1"/>
</dbReference>
<evidence type="ECO:0000256" key="1">
    <source>
        <dbReference type="ARBA" id="ARBA00022553"/>
    </source>
</evidence>
<feature type="domain" description="HTH luxR-type" evidence="4">
    <location>
        <begin position="144"/>
        <end position="209"/>
    </location>
</feature>
<dbReference type="InterPro" id="IPR058245">
    <property type="entry name" value="NreC/VraR/RcsB-like_REC"/>
</dbReference>
<keyword evidence="7" id="KW-1185">Reference proteome</keyword>
<dbReference type="CDD" id="cd06170">
    <property type="entry name" value="LuxR_C_like"/>
    <property type="match status" value="1"/>
</dbReference>
<dbReference type="SMART" id="SM00421">
    <property type="entry name" value="HTH_LUXR"/>
    <property type="match status" value="1"/>
</dbReference>
<dbReference type="Gene3D" id="3.40.50.2300">
    <property type="match status" value="1"/>
</dbReference>
<keyword evidence="2" id="KW-0238">DNA-binding</keyword>
<dbReference type="PROSITE" id="PS50110">
    <property type="entry name" value="RESPONSE_REGULATORY"/>
    <property type="match status" value="1"/>
</dbReference>
<accession>A0ABW9RTR6</accession>
<protein>
    <submittedName>
        <fullName evidence="6">Response regulator transcription factor</fullName>
    </submittedName>
</protein>
<dbReference type="PRINTS" id="PR00038">
    <property type="entry name" value="HTHLUXR"/>
</dbReference>
<evidence type="ECO:0000313" key="6">
    <source>
        <dbReference type="EMBL" id="MTI27594.1"/>
    </source>
</evidence>
<dbReference type="InterPro" id="IPR039420">
    <property type="entry name" value="WalR-like"/>
</dbReference>
<dbReference type="InterPro" id="IPR016032">
    <property type="entry name" value="Sig_transdc_resp-reg_C-effctor"/>
</dbReference>
<gene>
    <name evidence="6" type="ORF">E1163_21735</name>
</gene>
<dbReference type="PANTHER" id="PTHR43214">
    <property type="entry name" value="TWO-COMPONENT RESPONSE REGULATOR"/>
    <property type="match status" value="1"/>
</dbReference>
<reference evidence="6 7" key="1">
    <citation type="submission" date="2019-02" db="EMBL/GenBank/DDBJ databases">
        <authorList>
            <person name="Goldberg S.R."/>
            <person name="Haltli B.A."/>
            <person name="Correa H."/>
            <person name="Russell K.G."/>
        </authorList>
    </citation>
    <scope>NUCLEOTIDE SEQUENCE [LARGE SCALE GENOMIC DNA]</scope>
    <source>
        <strain evidence="6 7">JCM 16186</strain>
    </source>
</reference>
<dbReference type="RefSeq" id="WP_155174593.1">
    <property type="nucleotide sequence ID" value="NZ_BAAAFL010000021.1"/>
</dbReference>
<dbReference type="InterPro" id="IPR011006">
    <property type="entry name" value="CheY-like_superfamily"/>
</dbReference>
<feature type="domain" description="Response regulatory" evidence="5">
    <location>
        <begin position="6"/>
        <end position="122"/>
    </location>
</feature>
<dbReference type="Pfam" id="PF00072">
    <property type="entry name" value="Response_reg"/>
    <property type="match status" value="1"/>
</dbReference>
<comment type="caution">
    <text evidence="6">The sequence shown here is derived from an EMBL/GenBank/DDBJ whole genome shotgun (WGS) entry which is preliminary data.</text>
</comment>
<dbReference type="EMBL" id="SMLW01000634">
    <property type="protein sequence ID" value="MTI27594.1"/>
    <property type="molecule type" value="Genomic_DNA"/>
</dbReference>
<evidence type="ECO:0000313" key="7">
    <source>
        <dbReference type="Proteomes" id="UP000798808"/>
    </source>
</evidence>
<dbReference type="PANTHER" id="PTHR43214:SF17">
    <property type="entry name" value="TRANSCRIPTIONAL REGULATORY PROTEIN RCSB"/>
    <property type="match status" value="1"/>
</dbReference>
<evidence type="ECO:0000256" key="2">
    <source>
        <dbReference type="ARBA" id="ARBA00023125"/>
    </source>
</evidence>
<feature type="modified residue" description="4-aspartylphosphate" evidence="3">
    <location>
        <position position="57"/>
    </location>
</feature>
<dbReference type="Proteomes" id="UP000798808">
    <property type="component" value="Unassembled WGS sequence"/>
</dbReference>